<dbReference type="HOGENOM" id="CLU_2034880_0_0_6"/>
<feature type="domain" description="DUF7079" evidence="1">
    <location>
        <begin position="10"/>
        <end position="106"/>
    </location>
</feature>
<gene>
    <name evidence="2" type="ORF">YC6258_00490</name>
</gene>
<accession>A0A0C5UYY3</accession>
<proteinExistence type="predicted"/>
<dbReference type="EMBL" id="CP007142">
    <property type="protein sequence ID" value="AJQ92540.1"/>
    <property type="molecule type" value="Genomic_DNA"/>
</dbReference>
<evidence type="ECO:0000313" key="2">
    <source>
        <dbReference type="EMBL" id="AJQ92540.1"/>
    </source>
</evidence>
<dbReference type="STRING" id="1445510.YC6258_00490"/>
<evidence type="ECO:0000313" key="3">
    <source>
        <dbReference type="Proteomes" id="UP000032266"/>
    </source>
</evidence>
<dbReference type="Proteomes" id="UP000032266">
    <property type="component" value="Chromosome"/>
</dbReference>
<dbReference type="KEGG" id="gsn:YC6258_00490"/>
<keyword evidence="3" id="KW-1185">Reference proteome</keyword>
<dbReference type="AlphaFoldDB" id="A0A0C5UYY3"/>
<reference evidence="2 3" key="1">
    <citation type="submission" date="2014-01" db="EMBL/GenBank/DDBJ databases">
        <title>Full genme sequencing of cellulolytic bacterium Gynuella sunshinyii YC6258T gen. nov., sp. nov.</title>
        <authorList>
            <person name="Khan H."/>
            <person name="Chung E.J."/>
            <person name="Chung Y.R."/>
        </authorList>
    </citation>
    <scope>NUCLEOTIDE SEQUENCE [LARGE SCALE GENOMIC DNA]</scope>
    <source>
        <strain evidence="2 3">YC6258</strain>
    </source>
</reference>
<dbReference type="Pfam" id="PF23296">
    <property type="entry name" value="DUF7079"/>
    <property type="match status" value="1"/>
</dbReference>
<dbReference type="InterPro" id="IPR055507">
    <property type="entry name" value="DUF7079"/>
</dbReference>
<organism evidence="2 3">
    <name type="scientific">Gynuella sunshinyii YC6258</name>
    <dbReference type="NCBI Taxonomy" id="1445510"/>
    <lineage>
        <taxon>Bacteria</taxon>
        <taxon>Pseudomonadati</taxon>
        <taxon>Pseudomonadota</taxon>
        <taxon>Gammaproteobacteria</taxon>
        <taxon>Oceanospirillales</taxon>
        <taxon>Saccharospirillaceae</taxon>
        <taxon>Gynuella</taxon>
    </lineage>
</organism>
<protein>
    <recommendedName>
        <fullName evidence="1">DUF7079 domain-containing protein</fullName>
    </recommendedName>
</protein>
<name>A0A0C5UYY3_9GAMM</name>
<dbReference type="OrthoDB" id="8684941at2"/>
<sequence>MTPIENDIPDREPIWHAMQLLFMDTHEEKELVKIARVCADSKYSLSELESIFYDEVFPACRINLITLPTPAWAGVRAQLLTRRIVNKQRHGRRRLWFLRHQVDRWWKLLATDIMALRHQRASTGS</sequence>
<evidence type="ECO:0000259" key="1">
    <source>
        <dbReference type="Pfam" id="PF23296"/>
    </source>
</evidence>
<dbReference type="RefSeq" id="WP_044615578.1">
    <property type="nucleotide sequence ID" value="NZ_CP007142.1"/>
</dbReference>